<keyword evidence="2" id="KW-1185">Reference proteome</keyword>
<evidence type="ECO:0000313" key="2">
    <source>
        <dbReference type="Proteomes" id="UP001251217"/>
    </source>
</evidence>
<name>A0ABU1XGM9_9NOCA</name>
<gene>
    <name evidence="1" type="ORF">J2W56_003430</name>
</gene>
<proteinExistence type="predicted"/>
<organism evidence="1 2">
    <name type="scientific">Nocardia kruczakiae</name>
    <dbReference type="NCBI Taxonomy" id="261477"/>
    <lineage>
        <taxon>Bacteria</taxon>
        <taxon>Bacillati</taxon>
        <taxon>Actinomycetota</taxon>
        <taxon>Actinomycetes</taxon>
        <taxon>Mycobacteriales</taxon>
        <taxon>Nocardiaceae</taxon>
        <taxon>Nocardia</taxon>
    </lineage>
</organism>
<dbReference type="RefSeq" id="WP_310402954.1">
    <property type="nucleotide sequence ID" value="NZ_JAVDWW010000005.1"/>
</dbReference>
<sequence>MKRVRVQSYPCDHFGICVGEHFERAVRDQLDFLATHFDYAAAKT</sequence>
<comment type="caution">
    <text evidence="1">The sequence shown here is derived from an EMBL/GenBank/DDBJ whole genome shotgun (WGS) entry which is preliminary data.</text>
</comment>
<reference evidence="1 2" key="1">
    <citation type="submission" date="2023-07" db="EMBL/GenBank/DDBJ databases">
        <title>Sorghum-associated microbial communities from plants grown in Nebraska, USA.</title>
        <authorList>
            <person name="Schachtman D."/>
        </authorList>
    </citation>
    <scope>NUCLEOTIDE SEQUENCE [LARGE SCALE GENOMIC DNA]</scope>
    <source>
        <strain evidence="1 2">4272</strain>
    </source>
</reference>
<evidence type="ECO:0000313" key="1">
    <source>
        <dbReference type="EMBL" id="MDR7169686.1"/>
    </source>
</evidence>
<dbReference type="Proteomes" id="UP001251217">
    <property type="component" value="Unassembled WGS sequence"/>
</dbReference>
<accession>A0ABU1XGM9</accession>
<dbReference type="EMBL" id="JAVDWW010000005">
    <property type="protein sequence ID" value="MDR7169686.1"/>
    <property type="molecule type" value="Genomic_DNA"/>
</dbReference>
<protein>
    <submittedName>
        <fullName evidence="1">Uncharacterized protein</fullName>
    </submittedName>
</protein>